<dbReference type="Proteomes" id="UP000193218">
    <property type="component" value="Unassembled WGS sequence"/>
</dbReference>
<dbReference type="InterPro" id="IPR015424">
    <property type="entry name" value="PyrdxlP-dep_Trfase"/>
</dbReference>
<dbReference type="Gene3D" id="3.40.640.10">
    <property type="entry name" value="Type I PLP-dependent aspartate aminotransferase-like (Major domain)"/>
    <property type="match status" value="1"/>
</dbReference>
<proteinExistence type="inferred from homology"/>
<evidence type="ECO:0000313" key="14">
    <source>
        <dbReference type="Proteomes" id="UP000193218"/>
    </source>
</evidence>
<keyword evidence="5" id="KW-0032">Aminotransferase</keyword>
<evidence type="ECO:0000256" key="9">
    <source>
        <dbReference type="ARBA" id="ARBA00023299"/>
    </source>
</evidence>
<comment type="similarity">
    <text evidence="3">Belongs to the class-V pyridoxal-phosphate-dependent aminotransferase family. SerC subfamily.</text>
</comment>
<evidence type="ECO:0000256" key="1">
    <source>
        <dbReference type="ARBA" id="ARBA00001933"/>
    </source>
</evidence>
<dbReference type="InterPro" id="IPR015421">
    <property type="entry name" value="PyrdxlP-dep_Trfase_major"/>
</dbReference>
<comment type="pathway">
    <text evidence="2">Amino-acid biosynthesis; L-serine biosynthesis; L-serine from 3-phospho-D-glycerate: step 2/3.</text>
</comment>
<dbReference type="GO" id="GO:0006564">
    <property type="term" value="P:L-serine biosynthetic process"/>
    <property type="evidence" value="ECO:0007669"/>
    <property type="project" value="UniProtKB-KW"/>
</dbReference>
<dbReference type="RefSeq" id="XP_021869422.1">
    <property type="nucleotide sequence ID" value="XM_022013817.1"/>
</dbReference>
<dbReference type="FunFam" id="3.40.640.10:FF:000010">
    <property type="entry name" value="Phosphoserine aminotransferase"/>
    <property type="match status" value="1"/>
</dbReference>
<dbReference type="FunCoup" id="A0A1Y1UB44">
    <property type="interactions" value="353"/>
</dbReference>
<dbReference type="OrthoDB" id="1703350at2759"/>
<keyword evidence="8" id="KW-0663">Pyridoxal phosphate</keyword>
<dbReference type="GeneID" id="33555625"/>
<dbReference type="GO" id="GO:0005737">
    <property type="term" value="C:cytoplasm"/>
    <property type="evidence" value="ECO:0007669"/>
    <property type="project" value="TreeGrafter"/>
</dbReference>
<comment type="catalytic activity">
    <reaction evidence="11">
        <text>O-phospho-L-serine + 2-oxoglutarate = 3-phosphooxypyruvate + L-glutamate</text>
        <dbReference type="Rhea" id="RHEA:14329"/>
        <dbReference type="ChEBI" id="CHEBI:16810"/>
        <dbReference type="ChEBI" id="CHEBI:18110"/>
        <dbReference type="ChEBI" id="CHEBI:29985"/>
        <dbReference type="ChEBI" id="CHEBI:57524"/>
        <dbReference type="EC" id="2.6.1.52"/>
    </reaction>
</comment>
<dbReference type="FunFam" id="3.90.1150.10:FF:000006">
    <property type="entry name" value="Phosphoserine aminotransferase"/>
    <property type="match status" value="1"/>
</dbReference>
<dbReference type="InterPro" id="IPR000192">
    <property type="entry name" value="Aminotrans_V_dom"/>
</dbReference>
<dbReference type="NCBIfam" id="NF003764">
    <property type="entry name" value="PRK05355.1"/>
    <property type="match status" value="1"/>
</dbReference>
<keyword evidence="9" id="KW-0718">Serine biosynthesis</keyword>
<evidence type="ECO:0000256" key="6">
    <source>
        <dbReference type="ARBA" id="ARBA00022605"/>
    </source>
</evidence>
<protein>
    <recommendedName>
        <fullName evidence="4">phosphoserine transaminase</fullName>
        <ecNumber evidence="4">2.6.1.52</ecNumber>
    </recommendedName>
</protein>
<evidence type="ECO:0000256" key="10">
    <source>
        <dbReference type="ARBA" id="ARBA00047630"/>
    </source>
</evidence>
<keyword evidence="14" id="KW-1185">Reference proteome</keyword>
<evidence type="ECO:0000259" key="12">
    <source>
        <dbReference type="Pfam" id="PF00266"/>
    </source>
</evidence>
<accession>A0A1Y1UB44</accession>
<keyword evidence="6" id="KW-0028">Amino-acid biosynthesis</keyword>
<feature type="domain" description="Aminotransferase class V" evidence="12">
    <location>
        <begin position="10"/>
        <end position="98"/>
    </location>
</feature>
<evidence type="ECO:0000256" key="8">
    <source>
        <dbReference type="ARBA" id="ARBA00022898"/>
    </source>
</evidence>
<dbReference type="PIRSF" id="PIRSF000525">
    <property type="entry name" value="SerC"/>
    <property type="match status" value="1"/>
</dbReference>
<organism evidence="13 14">
    <name type="scientific">Kockovaella imperatae</name>
    <dbReference type="NCBI Taxonomy" id="4999"/>
    <lineage>
        <taxon>Eukaryota</taxon>
        <taxon>Fungi</taxon>
        <taxon>Dikarya</taxon>
        <taxon>Basidiomycota</taxon>
        <taxon>Agaricomycotina</taxon>
        <taxon>Tremellomycetes</taxon>
        <taxon>Tremellales</taxon>
        <taxon>Cuniculitremaceae</taxon>
        <taxon>Kockovaella</taxon>
    </lineage>
</organism>
<evidence type="ECO:0000256" key="7">
    <source>
        <dbReference type="ARBA" id="ARBA00022679"/>
    </source>
</evidence>
<dbReference type="Pfam" id="PF00266">
    <property type="entry name" value="Aminotran_5"/>
    <property type="match status" value="2"/>
</dbReference>
<comment type="catalytic activity">
    <reaction evidence="10">
        <text>4-(phosphooxy)-L-threonine + 2-oxoglutarate = (R)-3-hydroxy-2-oxo-4-phosphooxybutanoate + L-glutamate</text>
        <dbReference type="Rhea" id="RHEA:16573"/>
        <dbReference type="ChEBI" id="CHEBI:16810"/>
        <dbReference type="ChEBI" id="CHEBI:29985"/>
        <dbReference type="ChEBI" id="CHEBI:58452"/>
        <dbReference type="ChEBI" id="CHEBI:58538"/>
        <dbReference type="EC" id="2.6.1.52"/>
    </reaction>
</comment>
<dbReference type="HAMAP" id="MF_00160">
    <property type="entry name" value="SerC_aminotrans_5"/>
    <property type="match status" value="1"/>
</dbReference>
<comment type="caution">
    <text evidence="13">The sequence shown here is derived from an EMBL/GenBank/DDBJ whole genome shotgun (WGS) entry which is preliminary data.</text>
</comment>
<gene>
    <name evidence="13" type="ORF">BD324DRAFT_592840</name>
</gene>
<name>A0A1Y1UB44_9TREE</name>
<reference evidence="13 14" key="1">
    <citation type="submission" date="2017-03" db="EMBL/GenBank/DDBJ databases">
        <title>Widespread Adenine N6-methylation of Active Genes in Fungi.</title>
        <authorList>
            <consortium name="DOE Joint Genome Institute"/>
            <person name="Mondo S.J."/>
            <person name="Dannebaum R.O."/>
            <person name="Kuo R.C."/>
            <person name="Louie K.B."/>
            <person name="Bewick A.J."/>
            <person name="Labutti K."/>
            <person name="Haridas S."/>
            <person name="Kuo A."/>
            <person name="Salamov A."/>
            <person name="Ahrendt S.R."/>
            <person name="Lau R."/>
            <person name="Bowen B.P."/>
            <person name="Lipzen A."/>
            <person name="Sullivan W."/>
            <person name="Andreopoulos W.B."/>
            <person name="Clum A."/>
            <person name="Lindquist E."/>
            <person name="Daum C."/>
            <person name="Northen T.R."/>
            <person name="Ramamoorthy G."/>
            <person name="Schmitz R.J."/>
            <person name="Gryganskyi A."/>
            <person name="Culley D."/>
            <person name="Magnuson J."/>
            <person name="James T.Y."/>
            <person name="O'Malley M.A."/>
            <person name="Stajich J.E."/>
            <person name="Spatafora J.W."/>
            <person name="Visel A."/>
            <person name="Grigoriev I.V."/>
        </authorList>
    </citation>
    <scope>NUCLEOTIDE SEQUENCE [LARGE SCALE GENOMIC DNA]</scope>
    <source>
        <strain evidence="13 14">NRRL Y-17943</strain>
    </source>
</reference>
<feature type="domain" description="Aminotransferase class V" evidence="12">
    <location>
        <begin position="166"/>
        <end position="399"/>
    </location>
</feature>
<dbReference type="GO" id="GO:0004648">
    <property type="term" value="F:O-phospho-L-serine:2-oxoglutarate aminotransferase activity"/>
    <property type="evidence" value="ECO:0007669"/>
    <property type="project" value="UniProtKB-EC"/>
</dbReference>
<evidence type="ECO:0000256" key="5">
    <source>
        <dbReference type="ARBA" id="ARBA00022576"/>
    </source>
</evidence>
<dbReference type="PANTHER" id="PTHR43247">
    <property type="entry name" value="PHOSPHOSERINE AMINOTRANSFERASE"/>
    <property type="match status" value="1"/>
</dbReference>
<dbReference type="Gene3D" id="3.90.1150.10">
    <property type="entry name" value="Aspartate Aminotransferase, domain 1"/>
    <property type="match status" value="1"/>
</dbReference>
<dbReference type="EC" id="2.6.1.52" evidence="4"/>
<dbReference type="EMBL" id="NBSH01000011">
    <property type="protein sequence ID" value="ORX35232.1"/>
    <property type="molecule type" value="Genomic_DNA"/>
</dbReference>
<dbReference type="SUPFAM" id="SSF53383">
    <property type="entry name" value="PLP-dependent transferases"/>
    <property type="match status" value="1"/>
</dbReference>
<dbReference type="UniPathway" id="UPA00135">
    <property type="reaction ID" value="UER00197"/>
</dbReference>
<evidence type="ECO:0000256" key="4">
    <source>
        <dbReference type="ARBA" id="ARBA00013030"/>
    </source>
</evidence>
<dbReference type="InParanoid" id="A0A1Y1UB44"/>
<dbReference type="AlphaFoldDB" id="A0A1Y1UB44"/>
<dbReference type="InterPro" id="IPR022278">
    <property type="entry name" value="Pser_aminoTfrase"/>
</dbReference>
<dbReference type="GO" id="GO:0030170">
    <property type="term" value="F:pyridoxal phosphate binding"/>
    <property type="evidence" value="ECO:0007669"/>
    <property type="project" value="TreeGrafter"/>
</dbReference>
<evidence type="ECO:0000256" key="2">
    <source>
        <dbReference type="ARBA" id="ARBA00005099"/>
    </source>
</evidence>
<keyword evidence="7" id="KW-0808">Transferase</keyword>
<comment type="cofactor">
    <cofactor evidence="1">
        <name>pyridoxal 5'-phosphate</name>
        <dbReference type="ChEBI" id="CHEBI:597326"/>
    </cofactor>
</comment>
<dbReference type="STRING" id="4999.A0A1Y1UB44"/>
<dbReference type="PANTHER" id="PTHR43247:SF1">
    <property type="entry name" value="PHOSPHOSERINE AMINOTRANSFERASE"/>
    <property type="match status" value="1"/>
</dbReference>
<dbReference type="InterPro" id="IPR015422">
    <property type="entry name" value="PyrdxlP-dep_Trfase_small"/>
</dbReference>
<evidence type="ECO:0000256" key="11">
    <source>
        <dbReference type="ARBA" id="ARBA00049007"/>
    </source>
</evidence>
<evidence type="ECO:0000256" key="3">
    <source>
        <dbReference type="ARBA" id="ARBA00006904"/>
    </source>
</evidence>
<evidence type="ECO:0000313" key="13">
    <source>
        <dbReference type="EMBL" id="ORX35232.1"/>
    </source>
</evidence>
<sequence>MAGARAKTHNFAAGPSPLPTPVLEEAAKGLLNYGNTGMGICELSHRGKEFKPIVEGAEANLRKLLNVPESHAILFTQAGGTGQFSGVVLNVLAYLRSKRASTSYEEYRPPVLDYVVTGAWSSKAHAEAQRLSIPAVPGGKPFAEPRIAATTKPSKYTTLPKKEDYDISSDADMVYYCENETINGIEFPLDPNSPFAFPFDSVPKDALIVADHSSSFLSRPIVHLERHAIIYAGAQKNLGPSGVTVLIVRKDLLVDTTEACKLGGCPVVPIMMEYKVLADNSSLYNTPPTFAIYVSALVLTYLLKEKGGIEGLEKTNREKADMLYSTLDEAQSKGVLTCVVKDKQARSWMNVTFEIVGQEKEKEFLAGAEKLGLYQLKGHRSVGGVRASLYNAVEIDSVRILCDYIRTLYQ</sequence>